<keyword evidence="2" id="KW-0472">Membrane</keyword>
<evidence type="ECO:0000313" key="4">
    <source>
        <dbReference type="Proteomes" id="UP000800094"/>
    </source>
</evidence>
<dbReference type="Proteomes" id="UP000800094">
    <property type="component" value="Unassembled WGS sequence"/>
</dbReference>
<protein>
    <submittedName>
        <fullName evidence="3">Uncharacterized protein</fullName>
    </submittedName>
</protein>
<evidence type="ECO:0000313" key="3">
    <source>
        <dbReference type="EMBL" id="KAF2243754.1"/>
    </source>
</evidence>
<organism evidence="3 4">
    <name type="scientific">Trematosphaeria pertusa</name>
    <dbReference type="NCBI Taxonomy" id="390896"/>
    <lineage>
        <taxon>Eukaryota</taxon>
        <taxon>Fungi</taxon>
        <taxon>Dikarya</taxon>
        <taxon>Ascomycota</taxon>
        <taxon>Pezizomycotina</taxon>
        <taxon>Dothideomycetes</taxon>
        <taxon>Pleosporomycetidae</taxon>
        <taxon>Pleosporales</taxon>
        <taxon>Massarineae</taxon>
        <taxon>Trematosphaeriaceae</taxon>
        <taxon>Trematosphaeria</taxon>
    </lineage>
</organism>
<dbReference type="AlphaFoldDB" id="A0A6A6HZU1"/>
<feature type="region of interest" description="Disordered" evidence="1">
    <location>
        <begin position="84"/>
        <end position="104"/>
    </location>
</feature>
<evidence type="ECO:0000256" key="2">
    <source>
        <dbReference type="SAM" id="Phobius"/>
    </source>
</evidence>
<dbReference type="RefSeq" id="XP_033678758.1">
    <property type="nucleotide sequence ID" value="XM_033819361.1"/>
</dbReference>
<evidence type="ECO:0000256" key="1">
    <source>
        <dbReference type="SAM" id="MobiDB-lite"/>
    </source>
</evidence>
<feature type="transmembrane region" description="Helical" evidence="2">
    <location>
        <begin position="30"/>
        <end position="52"/>
    </location>
</feature>
<keyword evidence="2" id="KW-0812">Transmembrane</keyword>
<keyword evidence="2" id="KW-1133">Transmembrane helix</keyword>
<accession>A0A6A6HZU1</accession>
<keyword evidence="4" id="KW-1185">Reference proteome</keyword>
<sequence length="104" mass="11804">MFYYLSSHDGCMALPEASKRMHRHSVRRHWLLRCSAFMMVGFCPTFAGFGIGMASRNYNTLIFSFEVVFGLGGLRCFHQVSRHHLSSSSSWPSYKDGFPNCSPA</sequence>
<gene>
    <name evidence="3" type="ORF">BU26DRAFT_108618</name>
</gene>
<reference evidence="3" key="1">
    <citation type="journal article" date="2020" name="Stud. Mycol.">
        <title>101 Dothideomycetes genomes: a test case for predicting lifestyles and emergence of pathogens.</title>
        <authorList>
            <person name="Haridas S."/>
            <person name="Albert R."/>
            <person name="Binder M."/>
            <person name="Bloem J."/>
            <person name="Labutti K."/>
            <person name="Salamov A."/>
            <person name="Andreopoulos B."/>
            <person name="Baker S."/>
            <person name="Barry K."/>
            <person name="Bills G."/>
            <person name="Bluhm B."/>
            <person name="Cannon C."/>
            <person name="Castanera R."/>
            <person name="Culley D."/>
            <person name="Daum C."/>
            <person name="Ezra D."/>
            <person name="Gonzalez J."/>
            <person name="Henrissat B."/>
            <person name="Kuo A."/>
            <person name="Liang C."/>
            <person name="Lipzen A."/>
            <person name="Lutzoni F."/>
            <person name="Magnuson J."/>
            <person name="Mondo S."/>
            <person name="Nolan M."/>
            <person name="Ohm R."/>
            <person name="Pangilinan J."/>
            <person name="Park H.-J."/>
            <person name="Ramirez L."/>
            <person name="Alfaro M."/>
            <person name="Sun H."/>
            <person name="Tritt A."/>
            <person name="Yoshinaga Y."/>
            <person name="Zwiers L.-H."/>
            <person name="Turgeon B."/>
            <person name="Goodwin S."/>
            <person name="Spatafora J."/>
            <person name="Crous P."/>
            <person name="Grigoriev I."/>
        </authorList>
    </citation>
    <scope>NUCLEOTIDE SEQUENCE</scope>
    <source>
        <strain evidence="3">CBS 122368</strain>
    </source>
</reference>
<dbReference type="GeneID" id="54572691"/>
<dbReference type="EMBL" id="ML987204">
    <property type="protein sequence ID" value="KAF2243754.1"/>
    <property type="molecule type" value="Genomic_DNA"/>
</dbReference>
<name>A0A6A6HZU1_9PLEO</name>
<proteinExistence type="predicted"/>